<protein>
    <recommendedName>
        <fullName evidence="11">G-protein coupled receptors family 1 profile domain-containing protein</fullName>
    </recommendedName>
</protein>
<dbReference type="PRINTS" id="PR00237">
    <property type="entry name" value="GPCRRHODOPSN"/>
</dbReference>
<feature type="transmembrane region" description="Helical" evidence="10">
    <location>
        <begin position="496"/>
        <end position="519"/>
    </location>
</feature>
<feature type="transmembrane region" description="Helical" evidence="10">
    <location>
        <begin position="531"/>
        <end position="550"/>
    </location>
</feature>
<reference evidence="12" key="2">
    <citation type="submission" date="2020-11" db="EMBL/GenBank/DDBJ databases">
        <authorList>
            <person name="McCartney M.A."/>
            <person name="Auch B."/>
            <person name="Kono T."/>
            <person name="Mallez S."/>
            <person name="Becker A."/>
            <person name="Gohl D.M."/>
            <person name="Silverstein K.A.T."/>
            <person name="Koren S."/>
            <person name="Bechman K.B."/>
            <person name="Herman A."/>
            <person name="Abrahante J.E."/>
            <person name="Garbe J."/>
        </authorList>
    </citation>
    <scope>NUCLEOTIDE SEQUENCE</scope>
    <source>
        <strain evidence="12">Duluth1</strain>
        <tissue evidence="12">Whole animal</tissue>
    </source>
</reference>
<keyword evidence="4 8" id="KW-0297">G-protein coupled receptor</keyword>
<feature type="transmembrane region" description="Helical" evidence="10">
    <location>
        <begin position="144"/>
        <end position="166"/>
    </location>
</feature>
<keyword evidence="2 8" id="KW-0812">Transmembrane</keyword>
<feature type="domain" description="G-protein coupled receptors family 1 profile" evidence="11">
    <location>
        <begin position="44"/>
        <end position="517"/>
    </location>
</feature>
<feature type="transmembrane region" description="Helical" evidence="10">
    <location>
        <begin position="101"/>
        <end position="123"/>
    </location>
</feature>
<comment type="caution">
    <text evidence="12">The sequence shown here is derived from an EMBL/GenBank/DDBJ whole genome shotgun (WGS) entry which is preliminary data.</text>
</comment>
<accession>A0A9D4JRP5</accession>
<sequence>MLEEVVMLNQTGNGDELTENPSDKPEIIVITCLLSMFSVVGTTGNAFVLYVFSRKKDKNTSTFFVLTLASIDFVTCLLLIPFTMYVEFNYKKVNSDIACKIYQFLITSNVHFSALIMVAIAFDRYFCICRPWLKVLNIRLAKRIILSLLVFSLSLGLITSLAYGVYHRKSSVRIIRNNSLPEPFLYNESTNNNIGTHDNALNAVWKINLRLSSNCSFNRNTNINGCQKNENVNEIYSDVNDEEFDFTGFCHPNEVLLSTSFRRAYQKMYASLFLIAIITVSILYALIYRSILTRRSKRLKTSLVSSGRRYKLLTSFFSRTTTRPNSKSVVTHKADLSKFSVDTTPGLESIQSTEIESISKLNIIDGESQRGRIARNGVIREENENEHLLPTDQQRNHIELTNTSECLSSNNLNDQKHPHSASRKHRNGRNGRVVMTSFTVMSEPDKDADLPREDTFFIGDKQEFVFTDAKESPKLSSCNVYRQDTRKSVREKHRIANIKTAGILLIVTIVFIVAFLPGWLMATKLIPPNMIVLYCYFVYNVTNPVIYAFFNQSFQKEIKTALKCVE</sequence>
<evidence type="ECO:0000256" key="3">
    <source>
        <dbReference type="ARBA" id="ARBA00022989"/>
    </source>
</evidence>
<evidence type="ECO:0000256" key="1">
    <source>
        <dbReference type="ARBA" id="ARBA00004141"/>
    </source>
</evidence>
<dbReference type="PROSITE" id="PS50262">
    <property type="entry name" value="G_PROTEIN_RECEP_F1_2"/>
    <property type="match status" value="1"/>
</dbReference>
<dbReference type="PANTHER" id="PTHR24238">
    <property type="entry name" value="G-PROTEIN COUPLED RECEPTOR"/>
    <property type="match status" value="1"/>
</dbReference>
<dbReference type="EMBL" id="JAIWYP010000005">
    <property type="protein sequence ID" value="KAH3821841.1"/>
    <property type="molecule type" value="Genomic_DNA"/>
</dbReference>
<dbReference type="AlphaFoldDB" id="A0A9D4JRP5"/>
<evidence type="ECO:0000256" key="7">
    <source>
        <dbReference type="ARBA" id="ARBA00023224"/>
    </source>
</evidence>
<feature type="transmembrane region" description="Helical" evidence="10">
    <location>
        <begin position="63"/>
        <end position="86"/>
    </location>
</feature>
<comment type="subcellular location">
    <subcellularLocation>
        <location evidence="1">Membrane</location>
        <topology evidence="1">Multi-pass membrane protein</topology>
    </subcellularLocation>
</comment>
<evidence type="ECO:0000256" key="5">
    <source>
        <dbReference type="ARBA" id="ARBA00023136"/>
    </source>
</evidence>
<evidence type="ECO:0000313" key="12">
    <source>
        <dbReference type="EMBL" id="KAH3821841.1"/>
    </source>
</evidence>
<dbReference type="CDD" id="cd00637">
    <property type="entry name" value="7tm_classA_rhodopsin-like"/>
    <property type="match status" value="1"/>
</dbReference>
<gene>
    <name evidence="12" type="ORF">DPMN_123609</name>
</gene>
<dbReference type="SUPFAM" id="SSF81321">
    <property type="entry name" value="Family A G protein-coupled receptor-like"/>
    <property type="match status" value="1"/>
</dbReference>
<dbReference type="PROSITE" id="PS00237">
    <property type="entry name" value="G_PROTEIN_RECEP_F1_1"/>
    <property type="match status" value="1"/>
</dbReference>
<evidence type="ECO:0000256" key="6">
    <source>
        <dbReference type="ARBA" id="ARBA00023170"/>
    </source>
</evidence>
<name>A0A9D4JRP5_DREPO</name>
<reference evidence="12" key="1">
    <citation type="journal article" date="2019" name="bioRxiv">
        <title>The Genome of the Zebra Mussel, Dreissena polymorpha: A Resource for Invasive Species Research.</title>
        <authorList>
            <person name="McCartney M.A."/>
            <person name="Auch B."/>
            <person name="Kono T."/>
            <person name="Mallez S."/>
            <person name="Zhang Y."/>
            <person name="Obille A."/>
            <person name="Becker A."/>
            <person name="Abrahante J.E."/>
            <person name="Garbe J."/>
            <person name="Badalamenti J.P."/>
            <person name="Herman A."/>
            <person name="Mangelson H."/>
            <person name="Liachko I."/>
            <person name="Sullivan S."/>
            <person name="Sone E.D."/>
            <person name="Koren S."/>
            <person name="Silverstein K.A.T."/>
            <person name="Beckman K.B."/>
            <person name="Gohl D.M."/>
        </authorList>
    </citation>
    <scope>NUCLEOTIDE SEQUENCE</scope>
    <source>
        <strain evidence="12">Duluth1</strain>
        <tissue evidence="12">Whole animal</tissue>
    </source>
</reference>
<evidence type="ECO:0000313" key="13">
    <source>
        <dbReference type="Proteomes" id="UP000828390"/>
    </source>
</evidence>
<evidence type="ECO:0000256" key="4">
    <source>
        <dbReference type="ARBA" id="ARBA00023040"/>
    </source>
</evidence>
<dbReference type="GO" id="GO:0016020">
    <property type="term" value="C:membrane"/>
    <property type="evidence" value="ECO:0007669"/>
    <property type="project" value="UniProtKB-SubCell"/>
</dbReference>
<evidence type="ECO:0000256" key="8">
    <source>
        <dbReference type="RuleBase" id="RU000688"/>
    </source>
</evidence>
<dbReference type="Proteomes" id="UP000828390">
    <property type="component" value="Unassembled WGS sequence"/>
</dbReference>
<dbReference type="InterPro" id="IPR000276">
    <property type="entry name" value="GPCR_Rhodpsn"/>
</dbReference>
<keyword evidence="6 8" id="KW-0675">Receptor</keyword>
<evidence type="ECO:0000256" key="2">
    <source>
        <dbReference type="ARBA" id="ARBA00022692"/>
    </source>
</evidence>
<feature type="region of interest" description="Disordered" evidence="9">
    <location>
        <begin position="407"/>
        <end position="427"/>
    </location>
</feature>
<proteinExistence type="inferred from homology"/>
<feature type="transmembrane region" description="Helical" evidence="10">
    <location>
        <begin position="27"/>
        <end position="51"/>
    </location>
</feature>
<dbReference type="PANTHER" id="PTHR24238:SF47">
    <property type="entry name" value="ECDYSTEROIDS_DOPAMINE RECEPTOR-RELATED"/>
    <property type="match status" value="1"/>
</dbReference>
<evidence type="ECO:0000256" key="10">
    <source>
        <dbReference type="SAM" id="Phobius"/>
    </source>
</evidence>
<keyword evidence="7 8" id="KW-0807">Transducer</keyword>
<feature type="compositionally biased region" description="Basic residues" evidence="9">
    <location>
        <begin position="418"/>
        <end position="427"/>
    </location>
</feature>
<keyword evidence="3 10" id="KW-1133">Transmembrane helix</keyword>
<dbReference type="Pfam" id="PF00001">
    <property type="entry name" value="7tm_1"/>
    <property type="match status" value="1"/>
</dbReference>
<keyword evidence="13" id="KW-1185">Reference proteome</keyword>
<feature type="transmembrane region" description="Helical" evidence="10">
    <location>
        <begin position="268"/>
        <end position="288"/>
    </location>
</feature>
<keyword evidence="5 10" id="KW-0472">Membrane</keyword>
<comment type="similarity">
    <text evidence="8">Belongs to the G-protein coupled receptor 1 family.</text>
</comment>
<dbReference type="GO" id="GO:0004930">
    <property type="term" value="F:G protein-coupled receptor activity"/>
    <property type="evidence" value="ECO:0007669"/>
    <property type="project" value="UniProtKB-KW"/>
</dbReference>
<evidence type="ECO:0000259" key="11">
    <source>
        <dbReference type="PROSITE" id="PS50262"/>
    </source>
</evidence>
<dbReference type="InterPro" id="IPR017452">
    <property type="entry name" value="GPCR_Rhodpsn_7TM"/>
</dbReference>
<organism evidence="12 13">
    <name type="scientific">Dreissena polymorpha</name>
    <name type="common">Zebra mussel</name>
    <name type="synonym">Mytilus polymorpha</name>
    <dbReference type="NCBI Taxonomy" id="45954"/>
    <lineage>
        <taxon>Eukaryota</taxon>
        <taxon>Metazoa</taxon>
        <taxon>Spiralia</taxon>
        <taxon>Lophotrochozoa</taxon>
        <taxon>Mollusca</taxon>
        <taxon>Bivalvia</taxon>
        <taxon>Autobranchia</taxon>
        <taxon>Heteroconchia</taxon>
        <taxon>Euheterodonta</taxon>
        <taxon>Imparidentia</taxon>
        <taxon>Neoheterodontei</taxon>
        <taxon>Myida</taxon>
        <taxon>Dreissenoidea</taxon>
        <taxon>Dreissenidae</taxon>
        <taxon>Dreissena</taxon>
    </lineage>
</organism>
<dbReference type="Gene3D" id="1.20.1070.10">
    <property type="entry name" value="Rhodopsin 7-helix transmembrane proteins"/>
    <property type="match status" value="2"/>
</dbReference>
<evidence type="ECO:0000256" key="9">
    <source>
        <dbReference type="SAM" id="MobiDB-lite"/>
    </source>
</evidence>